<keyword evidence="2" id="KW-1003">Cell membrane</keyword>
<dbReference type="PANTHER" id="PTHR30572">
    <property type="entry name" value="MEMBRANE COMPONENT OF TRANSPORTER-RELATED"/>
    <property type="match status" value="1"/>
</dbReference>
<dbReference type="PANTHER" id="PTHR30572:SF4">
    <property type="entry name" value="ABC TRANSPORTER PERMEASE YTRF"/>
    <property type="match status" value="1"/>
</dbReference>
<feature type="transmembrane region" description="Helical" evidence="7">
    <location>
        <begin position="851"/>
        <end position="870"/>
    </location>
</feature>
<evidence type="ECO:0000259" key="9">
    <source>
        <dbReference type="Pfam" id="PF12704"/>
    </source>
</evidence>
<feature type="domain" description="ABC3 transporter permease C-terminal" evidence="8">
    <location>
        <begin position="767"/>
        <end position="880"/>
    </location>
</feature>
<reference evidence="10 11" key="1">
    <citation type="submission" date="2020-07" db="EMBL/GenBank/DDBJ databases">
        <title>Genomic Encyclopedia of Type Strains, Phase IV (KMG-V): Genome sequencing to study the core and pangenomes of soil and plant-associated prokaryotes.</title>
        <authorList>
            <person name="Whitman W."/>
        </authorList>
    </citation>
    <scope>NUCLEOTIDE SEQUENCE [LARGE SCALE GENOMIC DNA]</scope>
    <source>
        <strain evidence="10 11">M8UP22</strain>
    </source>
</reference>
<dbReference type="Pfam" id="PF02687">
    <property type="entry name" value="FtsX"/>
    <property type="match status" value="2"/>
</dbReference>
<dbReference type="NCBIfam" id="TIGR03434">
    <property type="entry name" value="ADOP"/>
    <property type="match status" value="1"/>
</dbReference>
<dbReference type="Pfam" id="PF12704">
    <property type="entry name" value="MacB_PCD"/>
    <property type="match status" value="2"/>
</dbReference>
<evidence type="ECO:0000256" key="1">
    <source>
        <dbReference type="ARBA" id="ARBA00004651"/>
    </source>
</evidence>
<dbReference type="GO" id="GO:0005886">
    <property type="term" value="C:plasma membrane"/>
    <property type="evidence" value="ECO:0007669"/>
    <property type="project" value="UniProtKB-SubCell"/>
</dbReference>
<keyword evidence="5 7" id="KW-0472">Membrane</keyword>
<feature type="transmembrane region" description="Helical" evidence="7">
    <location>
        <begin position="404"/>
        <end position="431"/>
    </location>
</feature>
<feature type="transmembrane region" description="Helical" evidence="7">
    <location>
        <begin position="504"/>
        <end position="524"/>
    </location>
</feature>
<feature type="transmembrane region" description="Helical" evidence="7">
    <location>
        <begin position="451"/>
        <end position="471"/>
    </location>
</feature>
<comment type="subcellular location">
    <subcellularLocation>
        <location evidence="1">Cell membrane</location>
        <topology evidence="1">Multi-pass membrane protein</topology>
    </subcellularLocation>
</comment>
<feature type="domain" description="MacB-like periplasmic core" evidence="9">
    <location>
        <begin position="98"/>
        <end position="316"/>
    </location>
</feature>
<evidence type="ECO:0000256" key="5">
    <source>
        <dbReference type="ARBA" id="ARBA00023136"/>
    </source>
</evidence>
<keyword evidence="4 7" id="KW-1133">Transmembrane helix</keyword>
<feature type="domain" description="ABC3 transporter permease C-terminal" evidence="8">
    <location>
        <begin position="359"/>
        <end position="479"/>
    </location>
</feature>
<comment type="caution">
    <text evidence="10">The sequence shown here is derived from an EMBL/GenBank/DDBJ whole genome shotgun (WGS) entry which is preliminary data.</text>
</comment>
<evidence type="ECO:0000256" key="4">
    <source>
        <dbReference type="ARBA" id="ARBA00022989"/>
    </source>
</evidence>
<dbReference type="InterPro" id="IPR003838">
    <property type="entry name" value="ABC3_permease_C"/>
</dbReference>
<comment type="similarity">
    <text evidence="6">Belongs to the ABC-4 integral membrane protein family.</text>
</comment>
<dbReference type="InterPro" id="IPR025857">
    <property type="entry name" value="MacB_PCD"/>
</dbReference>
<evidence type="ECO:0000313" key="11">
    <source>
        <dbReference type="Proteomes" id="UP000564385"/>
    </source>
</evidence>
<feature type="domain" description="MacB-like periplasmic core" evidence="9">
    <location>
        <begin position="510"/>
        <end position="731"/>
    </location>
</feature>
<dbReference type="GO" id="GO:0022857">
    <property type="term" value="F:transmembrane transporter activity"/>
    <property type="evidence" value="ECO:0007669"/>
    <property type="project" value="TreeGrafter"/>
</dbReference>
<evidence type="ECO:0000256" key="2">
    <source>
        <dbReference type="ARBA" id="ARBA00022475"/>
    </source>
</evidence>
<dbReference type="NCBIfam" id="NF038403">
    <property type="entry name" value="perm_prefix_1"/>
    <property type="match status" value="1"/>
</dbReference>
<name>A0A852V507_9BACT</name>
<protein>
    <submittedName>
        <fullName evidence="10">Permease</fullName>
    </submittedName>
</protein>
<organism evidence="10 11">
    <name type="scientific">Tunturiibacter lichenicola</name>
    <dbReference type="NCBI Taxonomy" id="2051959"/>
    <lineage>
        <taxon>Bacteria</taxon>
        <taxon>Pseudomonadati</taxon>
        <taxon>Acidobacteriota</taxon>
        <taxon>Terriglobia</taxon>
        <taxon>Terriglobales</taxon>
        <taxon>Acidobacteriaceae</taxon>
        <taxon>Tunturiibacter</taxon>
    </lineage>
</organism>
<dbReference type="AlphaFoldDB" id="A0A852V507"/>
<evidence type="ECO:0000313" key="10">
    <source>
        <dbReference type="EMBL" id="NYF88128.1"/>
    </source>
</evidence>
<dbReference type="Proteomes" id="UP000564385">
    <property type="component" value="Unassembled WGS sequence"/>
</dbReference>
<feature type="transmembrane region" description="Helical" evidence="7">
    <location>
        <begin position="819"/>
        <end position="845"/>
    </location>
</feature>
<dbReference type="InterPro" id="IPR050250">
    <property type="entry name" value="Macrolide_Exporter_MacB"/>
</dbReference>
<accession>A0A852V507</accession>
<dbReference type="InterPro" id="IPR017800">
    <property type="entry name" value="ADOP"/>
</dbReference>
<gene>
    <name evidence="10" type="ORF">HDF08_000195</name>
</gene>
<evidence type="ECO:0000259" key="8">
    <source>
        <dbReference type="Pfam" id="PF02687"/>
    </source>
</evidence>
<dbReference type="InterPro" id="IPR047928">
    <property type="entry name" value="Perm_prefix_1"/>
</dbReference>
<sequence length="887" mass="96785">MRLFHSLRSFASSFFHRSETDREIDEELRSHIQHRADDLESAGLPRAKAERRARIEFGGYQRLKDESRDALGGQLGAGLLQDIRFAVRRMAKKPGFAVVAILTLAFAIGANAVVFAVLNAFILRPLNVPQAESLYGLWRLSSNDMSESYPDYLDLRDRNHSFESVAAYNVEQAALDTGNDPSRAWIDEASGNYFDALGLKPYLGRFFHGSDEHGPNSAPYIVLTYDYWRSHFQGDPGVIGRVVRLNKFPYSIIGVAPPEFHGTLMFFNPDFFVPIVNHAQFDENDLNNRGDRWVFMTLGHLKAGVTPAQAIADLNAVGASLERAYPKDDPKMSFKLARPGLYGDYIGRPMRTFMTALMLLAGLILLAACANLGSLFAARASDRSREIALRLALGSSRKRILRGLFAEALLISLMGGAVGLAGSVVLLRALSVWQPISRWPIHMSVNPDVKVYAVALFLALASGFLFGAVPVGQVLRTNPYEAVKGGAVETRRGRFGLRMSFRDLLLVVQIAICAVLVTSSIVAVRGLANSLHNNFGFELQNTMLVETDLNMAGYRGDKVPPMQKRMIDAVSAIPGVESVGLADQVPLGDAQPDSNVFADSTADLRPANAASNAMMFKVSPEYFHAAGTALVSGRAFTWQENKDTPRVAVVNRQFARKIFGSEAKAMGAYFKLPDGARLQVVGIAEDGKYGSLTEDPQPVMFLPILQSPSNSAYLVVRSSRDPEQLSQTIRDTLRNMDAGLPVYIQTRYKALDAFLFGPRMATISLGVLGVMGAMLSVVGIFGMASYSVSKRLREFGIRIALGAQKKELLQAALGRTFRLLAFGSAIGMLLGLAAGKVIAFIVSQATPWDPVVLGGVVATMLLLGLMAGWIPARRALATNPLLLLRED</sequence>
<proteinExistence type="inferred from homology"/>
<feature type="transmembrane region" description="Helical" evidence="7">
    <location>
        <begin position="765"/>
        <end position="788"/>
    </location>
</feature>
<feature type="transmembrane region" description="Helical" evidence="7">
    <location>
        <begin position="96"/>
        <end position="123"/>
    </location>
</feature>
<evidence type="ECO:0000256" key="3">
    <source>
        <dbReference type="ARBA" id="ARBA00022692"/>
    </source>
</evidence>
<dbReference type="EMBL" id="JACCCU010000001">
    <property type="protein sequence ID" value="NYF88128.1"/>
    <property type="molecule type" value="Genomic_DNA"/>
</dbReference>
<feature type="transmembrane region" description="Helical" evidence="7">
    <location>
        <begin position="353"/>
        <end position="378"/>
    </location>
</feature>
<evidence type="ECO:0000256" key="6">
    <source>
        <dbReference type="ARBA" id="ARBA00038076"/>
    </source>
</evidence>
<keyword evidence="3 7" id="KW-0812">Transmembrane</keyword>
<evidence type="ECO:0000256" key="7">
    <source>
        <dbReference type="SAM" id="Phobius"/>
    </source>
</evidence>